<dbReference type="STRING" id="113562.SAMN04489716_8711"/>
<dbReference type="EMBL" id="LT629758">
    <property type="protein sequence ID" value="SDT79257.1"/>
    <property type="molecule type" value="Genomic_DNA"/>
</dbReference>
<keyword evidence="5" id="KW-1185">Reference proteome</keyword>
<dbReference type="CDD" id="cd04301">
    <property type="entry name" value="NAT_SF"/>
    <property type="match status" value="1"/>
</dbReference>
<dbReference type="InterPro" id="IPR050832">
    <property type="entry name" value="Bact_Acetyltransf"/>
</dbReference>
<evidence type="ECO:0000256" key="2">
    <source>
        <dbReference type="ARBA" id="ARBA00023315"/>
    </source>
</evidence>
<dbReference type="RefSeq" id="WP_231953798.1">
    <property type="nucleotide sequence ID" value="NZ_BOMJ01000002.1"/>
</dbReference>
<dbReference type="Gene3D" id="3.40.630.30">
    <property type="match status" value="1"/>
</dbReference>
<dbReference type="InterPro" id="IPR016181">
    <property type="entry name" value="Acyl_CoA_acyltransferase"/>
</dbReference>
<organism evidence="4 5">
    <name type="scientific">Actinoplanes derwentensis</name>
    <dbReference type="NCBI Taxonomy" id="113562"/>
    <lineage>
        <taxon>Bacteria</taxon>
        <taxon>Bacillati</taxon>
        <taxon>Actinomycetota</taxon>
        <taxon>Actinomycetes</taxon>
        <taxon>Micromonosporales</taxon>
        <taxon>Micromonosporaceae</taxon>
        <taxon>Actinoplanes</taxon>
    </lineage>
</organism>
<evidence type="ECO:0000313" key="5">
    <source>
        <dbReference type="Proteomes" id="UP000198688"/>
    </source>
</evidence>
<protein>
    <submittedName>
        <fullName evidence="4">N-acetylglutamate synthase, GNAT family</fullName>
    </submittedName>
</protein>
<dbReference type="PANTHER" id="PTHR43877">
    <property type="entry name" value="AMINOALKYLPHOSPHONATE N-ACETYLTRANSFERASE-RELATED-RELATED"/>
    <property type="match status" value="1"/>
</dbReference>
<reference evidence="4 5" key="1">
    <citation type="submission" date="2016-10" db="EMBL/GenBank/DDBJ databases">
        <authorList>
            <person name="de Groot N.N."/>
        </authorList>
    </citation>
    <scope>NUCLEOTIDE SEQUENCE [LARGE SCALE GENOMIC DNA]</scope>
    <source>
        <strain evidence="4 5">DSM 43941</strain>
    </source>
</reference>
<dbReference type="Proteomes" id="UP000198688">
    <property type="component" value="Chromosome I"/>
</dbReference>
<dbReference type="PROSITE" id="PS51186">
    <property type="entry name" value="GNAT"/>
    <property type="match status" value="1"/>
</dbReference>
<accession>A0A1H2D9K8</accession>
<keyword evidence="1" id="KW-0808">Transferase</keyword>
<evidence type="ECO:0000313" key="4">
    <source>
        <dbReference type="EMBL" id="SDT79257.1"/>
    </source>
</evidence>
<dbReference type="AlphaFoldDB" id="A0A1H2D9K8"/>
<evidence type="ECO:0000259" key="3">
    <source>
        <dbReference type="PROSITE" id="PS51186"/>
    </source>
</evidence>
<dbReference type="SUPFAM" id="SSF55729">
    <property type="entry name" value="Acyl-CoA N-acyltransferases (Nat)"/>
    <property type="match status" value="1"/>
</dbReference>
<sequence length="154" mass="16758">MIRERSESDLVACVAVLRRVHEADGYPLNWPADPAGWLAPPELLCAWVAVVDGAIAGHVAVHRGTTEGAELARLFVSPAARHRAVARDLVRVARDRATRLGYVLTLSVTENSGRAAAVTFYEATGWRYTHSSDADWTGPDGGLVRLRHYSAGER</sequence>
<dbReference type="PANTHER" id="PTHR43877:SF2">
    <property type="entry name" value="AMINOALKYLPHOSPHONATE N-ACETYLTRANSFERASE-RELATED"/>
    <property type="match status" value="1"/>
</dbReference>
<name>A0A1H2D9K8_9ACTN</name>
<proteinExistence type="predicted"/>
<feature type="domain" description="N-acetyltransferase" evidence="3">
    <location>
        <begin position="1"/>
        <end position="154"/>
    </location>
</feature>
<dbReference type="GO" id="GO:0016747">
    <property type="term" value="F:acyltransferase activity, transferring groups other than amino-acyl groups"/>
    <property type="evidence" value="ECO:0007669"/>
    <property type="project" value="InterPro"/>
</dbReference>
<evidence type="ECO:0000256" key="1">
    <source>
        <dbReference type="ARBA" id="ARBA00022679"/>
    </source>
</evidence>
<gene>
    <name evidence="4" type="ORF">SAMN04489716_8711</name>
</gene>
<dbReference type="InterPro" id="IPR000182">
    <property type="entry name" value="GNAT_dom"/>
</dbReference>
<keyword evidence="2" id="KW-0012">Acyltransferase</keyword>
<dbReference type="Pfam" id="PF00583">
    <property type="entry name" value="Acetyltransf_1"/>
    <property type="match status" value="1"/>
</dbReference>